<evidence type="ECO:0000313" key="3">
    <source>
        <dbReference type="Proteomes" id="UP000007652"/>
    </source>
</evidence>
<dbReference type="RefSeq" id="WP_008909908.1">
    <property type="nucleotide sequence ID" value="NZ_CAKP01000138.1"/>
</dbReference>
<comment type="caution">
    <text evidence="2">The sequence shown here is derived from an EMBL/GenBank/DDBJ whole genome shotgun (WGS) entry which is preliminary data.</text>
</comment>
<keyword evidence="1" id="KW-1133">Transmembrane helix</keyword>
<dbReference type="eggNOG" id="COG4880">
    <property type="taxonomic scope" value="Bacteria"/>
</dbReference>
<feature type="transmembrane region" description="Helical" evidence="1">
    <location>
        <begin position="45"/>
        <end position="64"/>
    </location>
</feature>
<dbReference type="InterPro" id="IPR019198">
    <property type="entry name" value="Beta_propeller_containing"/>
</dbReference>
<dbReference type="Proteomes" id="UP000007652">
    <property type="component" value="Unassembled WGS sequence"/>
</dbReference>
<proteinExistence type="predicted"/>
<reference evidence="2 3" key="1">
    <citation type="journal article" date="2011" name="J. Bacteriol.">
        <title>Draft genome sequence of Caloramator australicus strain RC3T, a thermoanaerobe from the Great Artesian Basin of Australia.</title>
        <authorList>
            <person name="Ogg C.D."/>
            <person name="Patel B.K.C."/>
        </authorList>
    </citation>
    <scope>NUCLEOTIDE SEQUENCE [LARGE SCALE GENOMIC DNA]</scope>
    <source>
        <strain evidence="2 3">RC3</strain>
    </source>
</reference>
<evidence type="ECO:0000313" key="2">
    <source>
        <dbReference type="EMBL" id="CCJ34665.1"/>
    </source>
</evidence>
<dbReference type="InterPro" id="IPR011044">
    <property type="entry name" value="Quino_amine_DH_bsu"/>
</dbReference>
<keyword evidence="1" id="KW-0812">Transmembrane</keyword>
<organism evidence="2 3">
    <name type="scientific">Caloramator australicus RC3</name>
    <dbReference type="NCBI Taxonomy" id="857293"/>
    <lineage>
        <taxon>Bacteria</taxon>
        <taxon>Bacillati</taxon>
        <taxon>Bacillota</taxon>
        <taxon>Clostridia</taxon>
        <taxon>Eubacteriales</taxon>
        <taxon>Clostridiaceae</taxon>
        <taxon>Caloramator</taxon>
    </lineage>
</organism>
<keyword evidence="1" id="KW-0472">Membrane</keyword>
<evidence type="ECO:0000256" key="1">
    <source>
        <dbReference type="SAM" id="Phobius"/>
    </source>
</evidence>
<dbReference type="AlphaFoldDB" id="I7LKR7"/>
<name>I7LKR7_9CLOT</name>
<dbReference type="InterPro" id="IPR014441">
    <property type="entry name" value="UCP006425_b-propeller"/>
</dbReference>
<dbReference type="Pfam" id="PF09826">
    <property type="entry name" value="Beta_propel"/>
    <property type="match status" value="1"/>
</dbReference>
<dbReference type="STRING" id="857293.CAAU_2582"/>
<gene>
    <name evidence="2" type="ORF">CAAU_2582</name>
</gene>
<keyword evidence="3" id="KW-1185">Reference proteome</keyword>
<dbReference type="EMBL" id="CAKP01000138">
    <property type="protein sequence ID" value="CCJ34665.1"/>
    <property type="molecule type" value="Genomic_DNA"/>
</dbReference>
<dbReference type="PIRSF" id="PIRSF006425">
    <property type="entry name" value="UCP006425_WD40"/>
    <property type="match status" value="1"/>
</dbReference>
<dbReference type="SUPFAM" id="SSF50969">
    <property type="entry name" value="YVTN repeat-like/Quinoprotein amine dehydrogenase"/>
    <property type="match status" value="1"/>
</dbReference>
<accession>I7LKR7</accession>
<sequence>MKDDRKRFDLSELDKIKASKDLKTKTLNRCLDDGNKFKSFSLSKVSLVFAVIFAIVLSYVAIAVNNSKGIKVVKSYELKAAKSEKDLLNALKSVGMPARDGVFNLAQESAKSESPAHSTTNVQVEGIDEADIIKTDGKYIYSINSYKNELIIFKANDRAEIIKRLKVKDLYANIINADLNNLYLREMFIYVKEDKKYLVLLSGLIRYEQGKEEPYKKSTPSEKVDIMPIRWGDETTLISIYDIKDIDKFSLVKQFEVSGNILSSRINGDNFYLVTNKWMRYFIQDKNENVLPYYVDYDKTDKKIYIDAKNVLYNENNLSSNFTVISNINLNNFNIRMQSALGNFYQMYMSRENLYLITTQTEAVKPFEKVNGKDAVQSLENYKQKTLIYKFNLQSDVNYKGYGEVDGYIINQFSMDEYEGYFRIATTEESYNGKSFNTSNNVFVLDRNLKLTGSIRNIAEGERIYSVRFSNDKMYMVTFKQVDPLFVIDLKNPHNPKILGYLKIPGYSTYLHPLGDNRLIGIGLETADLEGRVINKGIKIALFDISELDNPKQISKLEIGGRGTFSESLYNHKALTVYKPYDLYAFDLYETRDDDSYTQIFRGLCLLRIDENEIKLLQKITQMDLLKNDNAVEYYDYGYRAVFVDKYMYVISNIGVTVLDLDEMRIIKNERI</sequence>
<protein>
    <submittedName>
        <fullName evidence="2">Secreted protein containing C-terminal beta-propeller domain distantly related to WD-40 repeats</fullName>
    </submittedName>
</protein>